<dbReference type="KEGG" id="pbi:103064069"/>
<evidence type="ECO:0000313" key="11">
    <source>
        <dbReference type="RefSeq" id="XP_015745070.2"/>
    </source>
</evidence>
<evidence type="ECO:0000256" key="7">
    <source>
        <dbReference type="RuleBase" id="RU363034"/>
    </source>
</evidence>
<dbReference type="PANTHER" id="PTHR24252">
    <property type="entry name" value="ACROSIN-RELATED"/>
    <property type="match status" value="1"/>
</dbReference>
<dbReference type="OMA" id="AHCFIWI"/>
<dbReference type="InterPro" id="IPR001314">
    <property type="entry name" value="Peptidase_S1A"/>
</dbReference>
<dbReference type="GO" id="GO:0035821">
    <property type="term" value="P:modulation of process of another organism"/>
    <property type="evidence" value="ECO:0007669"/>
    <property type="project" value="UniProtKB-ARBA"/>
</dbReference>
<dbReference type="Gene3D" id="2.40.10.10">
    <property type="entry name" value="Trypsin-like serine proteases"/>
    <property type="match status" value="1"/>
</dbReference>
<dbReference type="InterPro" id="IPR009003">
    <property type="entry name" value="Peptidase_S1_PA"/>
</dbReference>
<keyword evidence="4 7" id="KW-0378">Hydrolase</keyword>
<keyword evidence="6" id="KW-1015">Disulfide bond</keyword>
<evidence type="ECO:0000256" key="4">
    <source>
        <dbReference type="ARBA" id="ARBA00022801"/>
    </source>
</evidence>
<proteinExistence type="inferred from homology"/>
<dbReference type="OrthoDB" id="93664at2759"/>
<evidence type="ECO:0000256" key="6">
    <source>
        <dbReference type="ARBA" id="ARBA00023157"/>
    </source>
</evidence>
<evidence type="ECO:0000256" key="3">
    <source>
        <dbReference type="ARBA" id="ARBA00022729"/>
    </source>
</evidence>
<dbReference type="SMART" id="SM00020">
    <property type="entry name" value="Tryp_SPc"/>
    <property type="match status" value="1"/>
</dbReference>
<evidence type="ECO:0000256" key="8">
    <source>
        <dbReference type="SAM" id="SignalP"/>
    </source>
</evidence>
<keyword evidence="10" id="KW-1185">Reference proteome</keyword>
<sequence>MTFAPILLVVGLLQLAKLQDAADSGAGCRKSLHSARIVGGQPASEGSWPWQAGLSFFNMTFCGGTLIAKQWVLTAAHCFIWIPAEIEGLTVELGVHQLMNPSNNSEKNGIKQIIVHPNYKANDTQNDIALVELSAPVNFTDYISPMCLPKSSVQFADNASCWVTGWGRTKSDVDLEPPQNLQEAEVSLINQDYCNFLYNEINIEELPHSPVRPGMICAGNLEEGKDSCQGDSGGPLVCKCDGSENWLLAGIVSWGFGCGLPNIPGVYTSVSHYADWIQQQLPNIIFTECNSGVHNTPVVMLFLISVTLAFF</sequence>
<feature type="signal peptide" evidence="8">
    <location>
        <begin position="1"/>
        <end position="21"/>
    </location>
</feature>
<protein>
    <submittedName>
        <fullName evidence="11">Prostasin-like</fullName>
    </submittedName>
</protein>
<dbReference type="Proteomes" id="UP000695026">
    <property type="component" value="Unplaced"/>
</dbReference>
<dbReference type="SUPFAM" id="SSF50494">
    <property type="entry name" value="Trypsin-like serine proteases"/>
    <property type="match status" value="1"/>
</dbReference>
<keyword evidence="2 7" id="KW-0645">Protease</keyword>
<dbReference type="PANTHER" id="PTHR24252:SF7">
    <property type="entry name" value="HYALIN"/>
    <property type="match status" value="1"/>
</dbReference>
<accession>A0A9F3QUZ7</accession>
<dbReference type="GeneID" id="103064069"/>
<dbReference type="Pfam" id="PF00089">
    <property type="entry name" value="Trypsin"/>
    <property type="match status" value="1"/>
</dbReference>
<evidence type="ECO:0000256" key="1">
    <source>
        <dbReference type="ARBA" id="ARBA00009228"/>
    </source>
</evidence>
<feature type="chain" id="PRO_5039885607" evidence="8">
    <location>
        <begin position="22"/>
        <end position="311"/>
    </location>
</feature>
<organism evidence="10 11">
    <name type="scientific">Python bivittatus</name>
    <name type="common">Burmese python</name>
    <name type="synonym">Python molurus bivittatus</name>
    <dbReference type="NCBI Taxonomy" id="176946"/>
    <lineage>
        <taxon>Eukaryota</taxon>
        <taxon>Metazoa</taxon>
        <taxon>Chordata</taxon>
        <taxon>Craniata</taxon>
        <taxon>Vertebrata</taxon>
        <taxon>Euteleostomi</taxon>
        <taxon>Lepidosauria</taxon>
        <taxon>Squamata</taxon>
        <taxon>Bifurcata</taxon>
        <taxon>Unidentata</taxon>
        <taxon>Episquamata</taxon>
        <taxon>Toxicofera</taxon>
        <taxon>Serpentes</taxon>
        <taxon>Henophidia</taxon>
        <taxon>Pythonidae</taxon>
        <taxon>Python</taxon>
    </lineage>
</organism>
<dbReference type="GO" id="GO:0006508">
    <property type="term" value="P:proteolysis"/>
    <property type="evidence" value="ECO:0007669"/>
    <property type="project" value="UniProtKB-KW"/>
</dbReference>
<keyword evidence="3 8" id="KW-0732">Signal</keyword>
<name>A0A9F3QUZ7_PYTBI</name>
<evidence type="ECO:0000259" key="9">
    <source>
        <dbReference type="PROSITE" id="PS50240"/>
    </source>
</evidence>
<dbReference type="InterPro" id="IPR043504">
    <property type="entry name" value="Peptidase_S1_PA_chymotrypsin"/>
</dbReference>
<evidence type="ECO:0000256" key="5">
    <source>
        <dbReference type="ARBA" id="ARBA00022825"/>
    </source>
</evidence>
<feature type="domain" description="Peptidase S1" evidence="9">
    <location>
        <begin position="37"/>
        <end position="282"/>
    </location>
</feature>
<dbReference type="InterPro" id="IPR018114">
    <property type="entry name" value="TRYPSIN_HIS"/>
</dbReference>
<keyword evidence="5 7" id="KW-0720">Serine protease</keyword>
<dbReference type="RefSeq" id="XP_015745070.2">
    <property type="nucleotide sequence ID" value="XM_015889584.2"/>
</dbReference>
<dbReference type="PRINTS" id="PR00722">
    <property type="entry name" value="CHYMOTRYPSIN"/>
</dbReference>
<dbReference type="PROSITE" id="PS00135">
    <property type="entry name" value="TRYPSIN_SER"/>
    <property type="match status" value="1"/>
</dbReference>
<dbReference type="FunFam" id="2.40.10.10:FF:000024">
    <property type="entry name" value="Serine protease 53"/>
    <property type="match status" value="1"/>
</dbReference>
<gene>
    <name evidence="11" type="primary">LOC103064069</name>
</gene>
<dbReference type="GO" id="GO:0004252">
    <property type="term" value="F:serine-type endopeptidase activity"/>
    <property type="evidence" value="ECO:0007669"/>
    <property type="project" value="InterPro"/>
</dbReference>
<dbReference type="InterPro" id="IPR033116">
    <property type="entry name" value="TRYPSIN_SER"/>
</dbReference>
<evidence type="ECO:0000256" key="2">
    <source>
        <dbReference type="ARBA" id="ARBA00022670"/>
    </source>
</evidence>
<dbReference type="AlphaFoldDB" id="A0A9F3QUZ7"/>
<dbReference type="CDD" id="cd00190">
    <property type="entry name" value="Tryp_SPc"/>
    <property type="match status" value="1"/>
</dbReference>
<dbReference type="GO" id="GO:0005576">
    <property type="term" value="C:extracellular region"/>
    <property type="evidence" value="ECO:0007669"/>
    <property type="project" value="UniProtKB-ARBA"/>
</dbReference>
<reference evidence="11" key="1">
    <citation type="submission" date="2025-08" db="UniProtKB">
        <authorList>
            <consortium name="RefSeq"/>
        </authorList>
    </citation>
    <scope>IDENTIFICATION</scope>
    <source>
        <tissue evidence="11">Liver</tissue>
    </source>
</reference>
<dbReference type="PROSITE" id="PS00134">
    <property type="entry name" value="TRYPSIN_HIS"/>
    <property type="match status" value="1"/>
</dbReference>
<dbReference type="InterPro" id="IPR001254">
    <property type="entry name" value="Trypsin_dom"/>
</dbReference>
<dbReference type="PROSITE" id="PS50240">
    <property type="entry name" value="TRYPSIN_DOM"/>
    <property type="match status" value="1"/>
</dbReference>
<evidence type="ECO:0000313" key="10">
    <source>
        <dbReference type="Proteomes" id="UP000695026"/>
    </source>
</evidence>
<comment type="similarity">
    <text evidence="1">Belongs to the peptidase S1 family. Snake venom subfamily.</text>
</comment>